<gene>
    <name evidence="6" type="ORF">HELGO_WM35972</name>
</gene>
<dbReference type="Gene3D" id="3.40.190.10">
    <property type="entry name" value="Periplasmic binding protein-like II"/>
    <property type="match status" value="1"/>
</dbReference>
<proteinExistence type="inferred from homology"/>
<name>A0A6S6TJL0_9GAMM</name>
<dbReference type="Pfam" id="PF00496">
    <property type="entry name" value="SBP_bac_5"/>
    <property type="match status" value="1"/>
</dbReference>
<dbReference type="InterPro" id="IPR000914">
    <property type="entry name" value="SBP_5_dom"/>
</dbReference>
<evidence type="ECO:0000256" key="1">
    <source>
        <dbReference type="ARBA" id="ARBA00004196"/>
    </source>
</evidence>
<accession>A0A6S6TJL0</accession>
<feature type="domain" description="Solute-binding protein family 5" evidence="5">
    <location>
        <begin position="102"/>
        <end position="448"/>
    </location>
</feature>
<dbReference type="Gene3D" id="3.90.76.10">
    <property type="entry name" value="Dipeptide-binding Protein, Domain 1"/>
    <property type="match status" value="1"/>
</dbReference>
<dbReference type="AlphaFoldDB" id="A0A6S6TJL0"/>
<dbReference type="CDD" id="cd08503">
    <property type="entry name" value="PBP2_NikA_DppA_OppA_like_17"/>
    <property type="match status" value="1"/>
</dbReference>
<dbReference type="SUPFAM" id="SSF53850">
    <property type="entry name" value="Periplasmic binding protein-like II"/>
    <property type="match status" value="1"/>
</dbReference>
<organism evidence="6">
    <name type="scientific">uncultured Thiotrichaceae bacterium</name>
    <dbReference type="NCBI Taxonomy" id="298394"/>
    <lineage>
        <taxon>Bacteria</taxon>
        <taxon>Pseudomonadati</taxon>
        <taxon>Pseudomonadota</taxon>
        <taxon>Gammaproteobacteria</taxon>
        <taxon>Thiotrichales</taxon>
        <taxon>Thiotrichaceae</taxon>
        <taxon>environmental samples</taxon>
    </lineage>
</organism>
<dbReference type="GO" id="GO:0015833">
    <property type="term" value="P:peptide transport"/>
    <property type="evidence" value="ECO:0007669"/>
    <property type="project" value="TreeGrafter"/>
</dbReference>
<dbReference type="InterPro" id="IPR039424">
    <property type="entry name" value="SBP_5"/>
</dbReference>
<dbReference type="GO" id="GO:1904680">
    <property type="term" value="F:peptide transmembrane transporter activity"/>
    <property type="evidence" value="ECO:0007669"/>
    <property type="project" value="TreeGrafter"/>
</dbReference>
<comment type="similarity">
    <text evidence="2">Belongs to the bacterial solute-binding protein 5 family.</text>
</comment>
<keyword evidence="3" id="KW-0813">Transport</keyword>
<dbReference type="PROSITE" id="PS51318">
    <property type="entry name" value="TAT"/>
    <property type="match status" value="1"/>
</dbReference>
<evidence type="ECO:0000259" key="5">
    <source>
        <dbReference type="Pfam" id="PF00496"/>
    </source>
</evidence>
<dbReference type="EMBL" id="CACVAT010000238">
    <property type="protein sequence ID" value="CAA6815038.1"/>
    <property type="molecule type" value="Genomic_DNA"/>
</dbReference>
<reference evidence="6" key="1">
    <citation type="submission" date="2020-01" db="EMBL/GenBank/DDBJ databases">
        <authorList>
            <person name="Meier V. D."/>
            <person name="Meier V D."/>
        </authorList>
    </citation>
    <scope>NUCLEOTIDE SEQUENCE</scope>
    <source>
        <strain evidence="6">HLG_WM_MAG_09</strain>
    </source>
</reference>
<dbReference type="InterPro" id="IPR006311">
    <property type="entry name" value="TAT_signal"/>
</dbReference>
<dbReference type="GO" id="GO:0043190">
    <property type="term" value="C:ATP-binding cassette (ABC) transporter complex"/>
    <property type="evidence" value="ECO:0007669"/>
    <property type="project" value="InterPro"/>
</dbReference>
<keyword evidence="4" id="KW-0732">Signal</keyword>
<dbReference type="PANTHER" id="PTHR30290">
    <property type="entry name" value="PERIPLASMIC BINDING COMPONENT OF ABC TRANSPORTER"/>
    <property type="match status" value="1"/>
</dbReference>
<dbReference type="PANTHER" id="PTHR30290:SF10">
    <property type="entry name" value="PERIPLASMIC OLIGOPEPTIDE-BINDING PROTEIN-RELATED"/>
    <property type="match status" value="1"/>
</dbReference>
<dbReference type="InterPro" id="IPR030678">
    <property type="entry name" value="Peptide/Ni-bd"/>
</dbReference>
<evidence type="ECO:0000256" key="3">
    <source>
        <dbReference type="ARBA" id="ARBA00022448"/>
    </source>
</evidence>
<dbReference type="Gene3D" id="3.10.105.10">
    <property type="entry name" value="Dipeptide-binding Protein, Domain 3"/>
    <property type="match status" value="1"/>
</dbReference>
<evidence type="ECO:0000256" key="4">
    <source>
        <dbReference type="ARBA" id="ARBA00022729"/>
    </source>
</evidence>
<dbReference type="GO" id="GO:0030288">
    <property type="term" value="C:outer membrane-bounded periplasmic space"/>
    <property type="evidence" value="ECO:0007669"/>
    <property type="project" value="UniProtKB-ARBA"/>
</dbReference>
<evidence type="ECO:0000256" key="2">
    <source>
        <dbReference type="ARBA" id="ARBA00005695"/>
    </source>
</evidence>
<evidence type="ECO:0000313" key="6">
    <source>
        <dbReference type="EMBL" id="CAA6815038.1"/>
    </source>
</evidence>
<dbReference type="PIRSF" id="PIRSF002741">
    <property type="entry name" value="MppA"/>
    <property type="match status" value="1"/>
</dbReference>
<protein>
    <submittedName>
        <fullName evidence="6">ABC transporter, substrate binding protein</fullName>
    </submittedName>
</protein>
<comment type="subcellular location">
    <subcellularLocation>
        <location evidence="1">Cell envelope</location>
    </subcellularLocation>
</comment>
<sequence length="534" mass="59227">MDKTDKQLFEEIILDGQKSKVGRREFLQHSMAVGIGLAAGSALWTSEVAASTPKKGGTFRVGVHDSNTSDTLDPATFSSVGQIQVVHTHRSFLTEITADNKLGPDLADSWEPNEDATVWTFKLNEKATFQSGKKCTAKDVIASMNHHRGEESKSSAKALLASVKDLKADGDHTVIFELSAGVADMPWLLTDYHLAICPAKEGGSIDWESGDGTGPYKMTKIDAGVSYEFERHEGWHREGAYFDKVKFTIINDPNARQTALMTGDVDSITSTDLKTLALLKRNKDILIDNTPSGSAITFPMFCDVAPFDNLDVRLALKYAIDREQIVEKIMFGTGTVANDVHVSSNMPYYKELEQRPYDPEKAKFHLKKAGHDKLNIDMSATDSVYPGAVDMISLYSEAAKSSGININVVREPSDGYWSNVWLKKPFCLVKWGARPTPDNMFSLTYAADAAWNESHWKNERFNELLVMARSELNDEKRGEMYAEMQVLAKDDGGTVIPAFVNFVCARRSNVMHGPSVSASWENDGARAAHRWWFA</sequence>